<sequence length="521" mass="59044">MGLFKTFIKLLVIFNICTISLIAEEIDKRHILYLMHSNEIEKALNQYQKAWEKEPLDLEILQKMSLILLKNGANSTDVETQKLSMFGAGLSASNISLEILEIGLKSSDLETQLLSLHFISLLNDNKTDLLLTQAMRSDFLPTRLEAAYHMAQRKHPHAIGQIESLMMKLPIFLKPFFPHLFAMIGTNGATKFLLRFLNDSNSDVRLETVLSIANLNRDDLLQHIRKKLPNSTIGEKEAIFYAFYKLKDSSTIKDIEKLSTSSIENVKLSALRALYHLGDSSKKADIEKLAMEGNLFAISILKDITGSEKTLKMLLKSKNKLIRVNAAISLLGLKDSSGLDTLKTVLINDSKDTALQPFFSIGRTMMYFKIVPLAVYRVKDIKNDPSLSIREALLKEALELNEDAFLSLIKTIYDTPQSDLIPTATALLENLASEKVIEFLKDKAKFSNIPLIRDYSNLALYRLKEEGPYESYIADWIKNQDDDVIIQLNINPEKKSEKTQNIYSLTKEESTRLLLDMFIAL</sequence>
<organism evidence="1">
    <name type="scientific">marine sediment metagenome</name>
    <dbReference type="NCBI Taxonomy" id="412755"/>
    <lineage>
        <taxon>unclassified sequences</taxon>
        <taxon>metagenomes</taxon>
        <taxon>ecological metagenomes</taxon>
    </lineage>
</organism>
<name>A0A0F9MHD9_9ZZZZ</name>
<dbReference type="AlphaFoldDB" id="A0A0F9MHD9"/>
<dbReference type="InterPro" id="IPR011989">
    <property type="entry name" value="ARM-like"/>
</dbReference>
<proteinExistence type="predicted"/>
<protein>
    <recommendedName>
        <fullName evidence="2">HEAT repeat domain-containing protein</fullName>
    </recommendedName>
</protein>
<accession>A0A0F9MHD9</accession>
<comment type="caution">
    <text evidence="1">The sequence shown here is derived from an EMBL/GenBank/DDBJ whole genome shotgun (WGS) entry which is preliminary data.</text>
</comment>
<reference evidence="1" key="1">
    <citation type="journal article" date="2015" name="Nature">
        <title>Complex archaea that bridge the gap between prokaryotes and eukaryotes.</title>
        <authorList>
            <person name="Spang A."/>
            <person name="Saw J.H."/>
            <person name="Jorgensen S.L."/>
            <person name="Zaremba-Niedzwiedzka K."/>
            <person name="Martijn J."/>
            <person name="Lind A.E."/>
            <person name="van Eijk R."/>
            <person name="Schleper C."/>
            <person name="Guy L."/>
            <person name="Ettema T.J."/>
        </authorList>
    </citation>
    <scope>NUCLEOTIDE SEQUENCE</scope>
</reference>
<dbReference type="InterPro" id="IPR016024">
    <property type="entry name" value="ARM-type_fold"/>
</dbReference>
<dbReference type="SUPFAM" id="SSF48371">
    <property type="entry name" value="ARM repeat"/>
    <property type="match status" value="3"/>
</dbReference>
<feature type="non-terminal residue" evidence="1">
    <location>
        <position position="521"/>
    </location>
</feature>
<dbReference type="EMBL" id="LAZR01010151">
    <property type="protein sequence ID" value="KKM68532.1"/>
    <property type="molecule type" value="Genomic_DNA"/>
</dbReference>
<dbReference type="Gene3D" id="1.25.10.10">
    <property type="entry name" value="Leucine-rich Repeat Variant"/>
    <property type="match status" value="1"/>
</dbReference>
<evidence type="ECO:0000313" key="1">
    <source>
        <dbReference type="EMBL" id="KKM68532.1"/>
    </source>
</evidence>
<gene>
    <name evidence="1" type="ORF">LCGC14_1459900</name>
</gene>
<evidence type="ECO:0008006" key="2">
    <source>
        <dbReference type="Google" id="ProtNLM"/>
    </source>
</evidence>